<dbReference type="AlphaFoldDB" id="A0ABD1D8B6"/>
<dbReference type="Proteomes" id="UP001562425">
    <property type="component" value="Unassembled WGS sequence"/>
</dbReference>
<feature type="compositionally biased region" description="Polar residues" evidence="1">
    <location>
        <begin position="57"/>
        <end position="68"/>
    </location>
</feature>
<reference evidence="2 3" key="1">
    <citation type="submission" date="2024-05" db="EMBL/GenBank/DDBJ databases">
        <title>Culex pipiens pipiens assembly and annotation.</title>
        <authorList>
            <person name="Alout H."/>
            <person name="Durand T."/>
        </authorList>
    </citation>
    <scope>NUCLEOTIDE SEQUENCE [LARGE SCALE GENOMIC DNA]</scope>
    <source>
        <strain evidence="2">HA-2024</strain>
        <tissue evidence="2">Whole body</tissue>
    </source>
</reference>
<feature type="non-terminal residue" evidence="2">
    <location>
        <position position="68"/>
    </location>
</feature>
<evidence type="ECO:0000313" key="2">
    <source>
        <dbReference type="EMBL" id="KAL1395848.1"/>
    </source>
</evidence>
<feature type="compositionally biased region" description="Low complexity" evidence="1">
    <location>
        <begin position="33"/>
        <end position="54"/>
    </location>
</feature>
<comment type="caution">
    <text evidence="2">The sequence shown here is derived from an EMBL/GenBank/DDBJ whole genome shotgun (WGS) entry which is preliminary data.</text>
</comment>
<organism evidence="2 3">
    <name type="scientific">Culex pipiens pipiens</name>
    <name type="common">Northern house mosquito</name>
    <dbReference type="NCBI Taxonomy" id="38569"/>
    <lineage>
        <taxon>Eukaryota</taxon>
        <taxon>Metazoa</taxon>
        <taxon>Ecdysozoa</taxon>
        <taxon>Arthropoda</taxon>
        <taxon>Hexapoda</taxon>
        <taxon>Insecta</taxon>
        <taxon>Pterygota</taxon>
        <taxon>Neoptera</taxon>
        <taxon>Endopterygota</taxon>
        <taxon>Diptera</taxon>
        <taxon>Nematocera</taxon>
        <taxon>Culicoidea</taxon>
        <taxon>Culicidae</taxon>
        <taxon>Culicinae</taxon>
        <taxon>Culicini</taxon>
        <taxon>Culex</taxon>
        <taxon>Culex</taxon>
    </lineage>
</organism>
<gene>
    <name evidence="2" type="ORF">pipiens_010944</name>
</gene>
<accession>A0ABD1D8B6</accession>
<evidence type="ECO:0000313" key="3">
    <source>
        <dbReference type="Proteomes" id="UP001562425"/>
    </source>
</evidence>
<dbReference type="EMBL" id="JBEHCU010006965">
    <property type="protein sequence ID" value="KAL1395848.1"/>
    <property type="molecule type" value="Genomic_DNA"/>
</dbReference>
<evidence type="ECO:0000256" key="1">
    <source>
        <dbReference type="SAM" id="MobiDB-lite"/>
    </source>
</evidence>
<name>A0ABD1D8B6_CULPP</name>
<feature type="region of interest" description="Disordered" evidence="1">
    <location>
        <begin position="21"/>
        <end position="68"/>
    </location>
</feature>
<sequence>MLRFGLLKYKKLNNSVSAAELDGLGRGGGGDDNGNQSGTTTTTPVRHQQQQHPHQMIHNQLNGSLMKN</sequence>
<keyword evidence="3" id="KW-1185">Reference proteome</keyword>
<proteinExistence type="predicted"/>
<protein>
    <submittedName>
        <fullName evidence="2">Uncharacterized protein</fullName>
    </submittedName>
</protein>